<comment type="catalytic activity">
    <reaction evidence="1">
        <text>ATP + protein L-histidine = ADP + protein N-phospho-L-histidine.</text>
        <dbReference type="EC" id="2.7.13.3"/>
    </reaction>
</comment>
<feature type="transmembrane region" description="Helical" evidence="10">
    <location>
        <begin position="7"/>
        <end position="30"/>
    </location>
</feature>
<dbReference type="PANTHER" id="PTHR45436:SF5">
    <property type="entry name" value="SENSOR HISTIDINE KINASE TRCS"/>
    <property type="match status" value="1"/>
</dbReference>
<evidence type="ECO:0000259" key="11">
    <source>
        <dbReference type="PROSITE" id="PS50109"/>
    </source>
</evidence>
<dbReference type="SMART" id="SM00387">
    <property type="entry name" value="HATPase_c"/>
    <property type="match status" value="1"/>
</dbReference>
<dbReference type="Pfam" id="PF02518">
    <property type="entry name" value="HATPase_c"/>
    <property type="match status" value="1"/>
</dbReference>
<dbReference type="EC" id="2.7.13.3" evidence="3"/>
<dbReference type="OrthoDB" id="1522504at2"/>
<protein>
    <recommendedName>
        <fullName evidence="3">histidine kinase</fullName>
        <ecNumber evidence="3">2.7.13.3</ecNumber>
    </recommendedName>
</protein>
<keyword evidence="9 10" id="KW-0472">Membrane</keyword>
<dbReference type="PRINTS" id="PR00344">
    <property type="entry name" value="BCTRLSENSOR"/>
</dbReference>
<accession>A0A1I5Z8I5</accession>
<evidence type="ECO:0000313" key="12">
    <source>
        <dbReference type="EMBL" id="SFQ52407.1"/>
    </source>
</evidence>
<evidence type="ECO:0000256" key="10">
    <source>
        <dbReference type="SAM" id="Phobius"/>
    </source>
</evidence>
<name>A0A1I5Z8I5_HYMAR</name>
<dbReference type="Gene3D" id="3.30.565.10">
    <property type="entry name" value="Histidine kinase-like ATPase, C-terminal domain"/>
    <property type="match status" value="1"/>
</dbReference>
<dbReference type="CDD" id="cd00082">
    <property type="entry name" value="HisKA"/>
    <property type="match status" value="1"/>
</dbReference>
<keyword evidence="6 10" id="KW-0812">Transmembrane</keyword>
<evidence type="ECO:0000256" key="3">
    <source>
        <dbReference type="ARBA" id="ARBA00012438"/>
    </source>
</evidence>
<feature type="domain" description="Histidine kinase" evidence="11">
    <location>
        <begin position="227"/>
        <end position="441"/>
    </location>
</feature>
<evidence type="ECO:0000256" key="2">
    <source>
        <dbReference type="ARBA" id="ARBA00004370"/>
    </source>
</evidence>
<keyword evidence="13" id="KW-1185">Reference proteome</keyword>
<dbReference type="InterPro" id="IPR003661">
    <property type="entry name" value="HisK_dim/P_dom"/>
</dbReference>
<dbReference type="SUPFAM" id="SSF55874">
    <property type="entry name" value="ATPase domain of HSP90 chaperone/DNA topoisomerase II/histidine kinase"/>
    <property type="match status" value="1"/>
</dbReference>
<dbReference type="SUPFAM" id="SSF47384">
    <property type="entry name" value="Homodimeric domain of signal transducing histidine kinase"/>
    <property type="match status" value="1"/>
</dbReference>
<feature type="transmembrane region" description="Helical" evidence="10">
    <location>
        <begin position="145"/>
        <end position="169"/>
    </location>
</feature>
<dbReference type="EMBL" id="FOXS01000003">
    <property type="protein sequence ID" value="SFQ52407.1"/>
    <property type="molecule type" value="Genomic_DNA"/>
</dbReference>
<gene>
    <name evidence="12" type="ORF">SAMN04515668_2783</name>
</gene>
<evidence type="ECO:0000256" key="7">
    <source>
        <dbReference type="ARBA" id="ARBA00022777"/>
    </source>
</evidence>
<dbReference type="Pfam" id="PF00512">
    <property type="entry name" value="HisKA"/>
    <property type="match status" value="1"/>
</dbReference>
<evidence type="ECO:0000256" key="4">
    <source>
        <dbReference type="ARBA" id="ARBA00022553"/>
    </source>
</evidence>
<reference evidence="13" key="1">
    <citation type="submission" date="2016-10" db="EMBL/GenBank/DDBJ databases">
        <authorList>
            <person name="Varghese N."/>
            <person name="Submissions S."/>
        </authorList>
    </citation>
    <scope>NUCLEOTIDE SEQUENCE [LARGE SCALE GENOMIC DNA]</scope>
    <source>
        <strain evidence="13">OR362-8,ATCC BAA-1266,JCM 13504</strain>
    </source>
</reference>
<organism evidence="12 13">
    <name type="scientific">Hymenobacter arizonensis</name>
    <name type="common">Siccationidurans arizonensis</name>
    <dbReference type="NCBI Taxonomy" id="1227077"/>
    <lineage>
        <taxon>Bacteria</taxon>
        <taxon>Pseudomonadati</taxon>
        <taxon>Bacteroidota</taxon>
        <taxon>Cytophagia</taxon>
        <taxon>Cytophagales</taxon>
        <taxon>Hymenobacteraceae</taxon>
        <taxon>Hymenobacter</taxon>
    </lineage>
</organism>
<comment type="subcellular location">
    <subcellularLocation>
        <location evidence="2">Membrane</location>
    </subcellularLocation>
</comment>
<dbReference type="SMART" id="SM00388">
    <property type="entry name" value="HisKA"/>
    <property type="match status" value="1"/>
</dbReference>
<dbReference type="Proteomes" id="UP000199029">
    <property type="component" value="Unassembled WGS sequence"/>
</dbReference>
<dbReference type="STRING" id="1227077.SAMN04515668_2783"/>
<evidence type="ECO:0000256" key="6">
    <source>
        <dbReference type="ARBA" id="ARBA00022692"/>
    </source>
</evidence>
<dbReference type="InterPro" id="IPR005467">
    <property type="entry name" value="His_kinase_dom"/>
</dbReference>
<dbReference type="PROSITE" id="PS50109">
    <property type="entry name" value="HIS_KIN"/>
    <property type="match status" value="1"/>
</dbReference>
<proteinExistence type="predicted"/>
<dbReference type="PANTHER" id="PTHR45436">
    <property type="entry name" value="SENSOR HISTIDINE KINASE YKOH"/>
    <property type="match status" value="1"/>
</dbReference>
<sequence length="454" mass="50916">MTLRQKLILLSTVSKGLMAAVLLLVLPWAVQTLVLRHTDATLRTELRQVQARIQEVGIEEFLPQGNRPRRTHYDLLQDEFIDLQAAATGARGRDTIGTFARPRQGGLVDFRVLRHHTQFRGRPYTVEIGKSIASIEEVYDLLRRLAAYALVFAVLTTLLFELGVISYLLRPFDYIVERLRAVQGPTLPELPPLHTSTSDFQYLDGSIQQMLAKLQSVFDHERQFIANTSHELLTPISILQSRFENMLRAETLPEDAELQLVTSQKTLQRMTATLRTLLLISRVENNQFARQERVLVREVLAEVAAELEDRIGEEELTVHWEMAGEPVLDPANRTLLFTLFFNLLSNAVKYNQPGGRIDLRGHGEPDGTYRLTIRNTGRPIPAEHLPQVFDRYSRFDEAAAEGYGLGLAVVRSVTQLHGIAIAVTSDAARGTEFVLRLPEPVSGAGRVGAAKAMG</sequence>
<evidence type="ECO:0000313" key="13">
    <source>
        <dbReference type="Proteomes" id="UP000199029"/>
    </source>
</evidence>
<keyword evidence="5" id="KW-0808">Transferase</keyword>
<keyword evidence="8 10" id="KW-1133">Transmembrane helix</keyword>
<dbReference type="InterPro" id="IPR036097">
    <property type="entry name" value="HisK_dim/P_sf"/>
</dbReference>
<dbReference type="RefSeq" id="WP_092674211.1">
    <property type="nucleotide sequence ID" value="NZ_FOXS01000003.1"/>
</dbReference>
<dbReference type="InterPro" id="IPR050428">
    <property type="entry name" value="TCS_sensor_his_kinase"/>
</dbReference>
<keyword evidence="4" id="KW-0597">Phosphoprotein</keyword>
<dbReference type="GO" id="GO:0000155">
    <property type="term" value="F:phosphorelay sensor kinase activity"/>
    <property type="evidence" value="ECO:0007669"/>
    <property type="project" value="InterPro"/>
</dbReference>
<evidence type="ECO:0000256" key="9">
    <source>
        <dbReference type="ARBA" id="ARBA00023136"/>
    </source>
</evidence>
<dbReference type="Gene3D" id="1.10.287.130">
    <property type="match status" value="1"/>
</dbReference>
<dbReference type="InterPro" id="IPR003594">
    <property type="entry name" value="HATPase_dom"/>
</dbReference>
<evidence type="ECO:0000256" key="5">
    <source>
        <dbReference type="ARBA" id="ARBA00022679"/>
    </source>
</evidence>
<dbReference type="GO" id="GO:0005886">
    <property type="term" value="C:plasma membrane"/>
    <property type="evidence" value="ECO:0007669"/>
    <property type="project" value="TreeGrafter"/>
</dbReference>
<evidence type="ECO:0000256" key="8">
    <source>
        <dbReference type="ARBA" id="ARBA00022989"/>
    </source>
</evidence>
<dbReference type="InterPro" id="IPR036890">
    <property type="entry name" value="HATPase_C_sf"/>
</dbReference>
<dbReference type="InterPro" id="IPR004358">
    <property type="entry name" value="Sig_transdc_His_kin-like_C"/>
</dbReference>
<keyword evidence="7 12" id="KW-0418">Kinase</keyword>
<evidence type="ECO:0000256" key="1">
    <source>
        <dbReference type="ARBA" id="ARBA00000085"/>
    </source>
</evidence>
<dbReference type="AlphaFoldDB" id="A0A1I5Z8I5"/>